<proteinExistence type="predicted"/>
<evidence type="ECO:0000313" key="2">
    <source>
        <dbReference type="Proteomes" id="UP000625711"/>
    </source>
</evidence>
<comment type="caution">
    <text evidence="1">The sequence shown here is derived from an EMBL/GenBank/DDBJ whole genome shotgun (WGS) entry which is preliminary data.</text>
</comment>
<reference evidence="1" key="1">
    <citation type="submission" date="2020-08" db="EMBL/GenBank/DDBJ databases">
        <title>Genome sequencing and assembly of the red palm weevil Rhynchophorus ferrugineus.</title>
        <authorList>
            <person name="Dias G.B."/>
            <person name="Bergman C.M."/>
            <person name="Manee M."/>
        </authorList>
    </citation>
    <scope>NUCLEOTIDE SEQUENCE</scope>
    <source>
        <strain evidence="1">AA-2017</strain>
        <tissue evidence="1">Whole larva</tissue>
    </source>
</reference>
<keyword evidence="2" id="KW-1185">Reference proteome</keyword>
<sequence length="100" mass="11839">MAIRRYSPPQIYFYRFGEIEFGIGRSEEEFVLFYDFNRIYAADIRIMALLTVIMSELMVDGGRENNGFRHSSYDFSGSSAKGLLHRYRKKYMGYVLEENH</sequence>
<accession>A0A834IDB2</accession>
<protein>
    <submittedName>
        <fullName evidence="1">Uncharacterized protein</fullName>
    </submittedName>
</protein>
<dbReference type="EMBL" id="JAACXV010000393">
    <property type="protein sequence ID" value="KAF7278649.1"/>
    <property type="molecule type" value="Genomic_DNA"/>
</dbReference>
<dbReference type="Proteomes" id="UP000625711">
    <property type="component" value="Unassembled WGS sequence"/>
</dbReference>
<gene>
    <name evidence="1" type="ORF">GWI33_008099</name>
</gene>
<organism evidence="1 2">
    <name type="scientific">Rhynchophorus ferrugineus</name>
    <name type="common">Red palm weevil</name>
    <name type="synonym">Curculio ferrugineus</name>
    <dbReference type="NCBI Taxonomy" id="354439"/>
    <lineage>
        <taxon>Eukaryota</taxon>
        <taxon>Metazoa</taxon>
        <taxon>Ecdysozoa</taxon>
        <taxon>Arthropoda</taxon>
        <taxon>Hexapoda</taxon>
        <taxon>Insecta</taxon>
        <taxon>Pterygota</taxon>
        <taxon>Neoptera</taxon>
        <taxon>Endopterygota</taxon>
        <taxon>Coleoptera</taxon>
        <taxon>Polyphaga</taxon>
        <taxon>Cucujiformia</taxon>
        <taxon>Curculionidae</taxon>
        <taxon>Dryophthorinae</taxon>
        <taxon>Rhynchophorus</taxon>
    </lineage>
</organism>
<dbReference type="AlphaFoldDB" id="A0A834IDB2"/>
<evidence type="ECO:0000313" key="1">
    <source>
        <dbReference type="EMBL" id="KAF7278649.1"/>
    </source>
</evidence>
<name>A0A834IDB2_RHYFE</name>